<gene>
    <name evidence="4" type="primary">arfB</name>
    <name evidence="4" type="ORF">GCM10009535_55000</name>
</gene>
<dbReference type="Proteomes" id="UP001500724">
    <property type="component" value="Unassembled WGS sequence"/>
</dbReference>
<keyword evidence="5" id="KW-1185">Reference proteome</keyword>
<dbReference type="InterPro" id="IPR000352">
    <property type="entry name" value="Pep_chain_release_fac_I"/>
</dbReference>
<dbReference type="PANTHER" id="PTHR47814">
    <property type="entry name" value="PEPTIDYL-TRNA HYDROLASE ARFB"/>
    <property type="match status" value="1"/>
</dbReference>
<keyword evidence="4" id="KW-0378">Hydrolase</keyword>
<evidence type="ECO:0000313" key="5">
    <source>
        <dbReference type="Proteomes" id="UP001500724"/>
    </source>
</evidence>
<comment type="caution">
    <text evidence="4">The sequence shown here is derived from an EMBL/GenBank/DDBJ whole genome shotgun (WGS) entry which is preliminary data.</text>
</comment>
<evidence type="ECO:0000259" key="3">
    <source>
        <dbReference type="Pfam" id="PF00472"/>
    </source>
</evidence>
<reference evidence="5" key="1">
    <citation type="journal article" date="2019" name="Int. J. Syst. Evol. Microbiol.">
        <title>The Global Catalogue of Microorganisms (GCM) 10K type strain sequencing project: providing services to taxonomists for standard genome sequencing and annotation.</title>
        <authorList>
            <consortium name="The Broad Institute Genomics Platform"/>
            <consortium name="The Broad Institute Genome Sequencing Center for Infectious Disease"/>
            <person name="Wu L."/>
            <person name="Ma J."/>
        </authorList>
    </citation>
    <scope>NUCLEOTIDE SEQUENCE [LARGE SCALE GENOMIC DNA]</scope>
    <source>
        <strain evidence="5">JCM 10367</strain>
    </source>
</reference>
<feature type="compositionally biased region" description="Basic and acidic residues" evidence="2">
    <location>
        <begin position="146"/>
        <end position="156"/>
    </location>
</feature>
<dbReference type="PANTHER" id="PTHR47814:SF1">
    <property type="entry name" value="PEPTIDYL-TRNA HYDROLASE ARFB"/>
    <property type="match status" value="1"/>
</dbReference>
<accession>A0ABP3T4D1</accession>
<dbReference type="InterPro" id="IPR045853">
    <property type="entry name" value="Pep_chain_release_fac_I_sf"/>
</dbReference>
<dbReference type="SUPFAM" id="SSF75620">
    <property type="entry name" value="Release factor"/>
    <property type="match status" value="1"/>
</dbReference>
<dbReference type="Pfam" id="PF00472">
    <property type="entry name" value="RF-1"/>
    <property type="match status" value="1"/>
</dbReference>
<evidence type="ECO:0000256" key="2">
    <source>
        <dbReference type="SAM" id="MobiDB-lite"/>
    </source>
</evidence>
<comment type="similarity">
    <text evidence="1">Belongs to the prokaryotic/mitochondrial release factor family.</text>
</comment>
<dbReference type="EMBL" id="BAAAGU010000078">
    <property type="protein sequence ID" value="GAA0668124.1"/>
    <property type="molecule type" value="Genomic_DNA"/>
</dbReference>
<proteinExistence type="inferred from homology"/>
<feature type="region of interest" description="Disordered" evidence="2">
    <location>
        <begin position="111"/>
        <end position="156"/>
    </location>
</feature>
<feature type="domain" description="Prokaryotic-type class I peptide chain release factors" evidence="3">
    <location>
        <begin position="25"/>
        <end position="149"/>
    </location>
</feature>
<evidence type="ECO:0000313" key="4">
    <source>
        <dbReference type="EMBL" id="GAA0668124.1"/>
    </source>
</evidence>
<evidence type="ECO:0000256" key="1">
    <source>
        <dbReference type="ARBA" id="ARBA00010835"/>
    </source>
</evidence>
<dbReference type="NCBIfam" id="NF006718">
    <property type="entry name" value="PRK09256.1"/>
    <property type="match status" value="1"/>
</dbReference>
<protein>
    <submittedName>
        <fullName evidence="4">Alternative ribosome rescue aminoacyl-tRNA hydrolase ArfB</fullName>
    </submittedName>
</protein>
<dbReference type="GO" id="GO:0016787">
    <property type="term" value="F:hydrolase activity"/>
    <property type="evidence" value="ECO:0007669"/>
    <property type="project" value="UniProtKB-KW"/>
</dbReference>
<organism evidence="4 5">
    <name type="scientific">Streptomyces thermocarboxydovorans</name>
    <dbReference type="NCBI Taxonomy" id="59298"/>
    <lineage>
        <taxon>Bacteria</taxon>
        <taxon>Bacillati</taxon>
        <taxon>Actinomycetota</taxon>
        <taxon>Actinomycetes</taxon>
        <taxon>Kitasatosporales</taxon>
        <taxon>Streptomycetaceae</taxon>
        <taxon>Streptomyces</taxon>
    </lineage>
</organism>
<dbReference type="RefSeq" id="WP_425580569.1">
    <property type="nucleotide sequence ID" value="NZ_BAAAGU010000078.1"/>
</dbReference>
<dbReference type="Gene3D" id="3.30.160.20">
    <property type="match status" value="1"/>
</dbReference>
<name>A0ABP3T4D1_9ACTN</name>
<sequence length="156" mass="17558">MEGMSGPSRRSGGLAPRHLAIRGSVSLPEAELMWRFSRSSGPGGQHVNTSDSQVELRFDLARTEALPEVWKRRALQRLAGRLTDGVVTVRASEHRSQWRNREAAAVRLAALLAEATAPPPKPRKPTRVPRGTNERRLREKKHRSETKRGRSLRDWS</sequence>